<organism evidence="2 3">
    <name type="scientific">Actinospica durhamensis</name>
    <dbReference type="NCBI Taxonomy" id="1508375"/>
    <lineage>
        <taxon>Bacteria</taxon>
        <taxon>Bacillati</taxon>
        <taxon>Actinomycetota</taxon>
        <taxon>Actinomycetes</taxon>
        <taxon>Catenulisporales</taxon>
        <taxon>Actinospicaceae</taxon>
        <taxon>Actinospica</taxon>
    </lineage>
</organism>
<protein>
    <submittedName>
        <fullName evidence="2">Uncharacterized protein</fullName>
    </submittedName>
</protein>
<feature type="signal peptide" evidence="1">
    <location>
        <begin position="1"/>
        <end position="29"/>
    </location>
</feature>
<reference evidence="2" key="1">
    <citation type="submission" date="2021-04" db="EMBL/GenBank/DDBJ databases">
        <title>Genome based classification of Actinospica acidithermotolerans sp. nov., an actinobacterium isolated from an Indonesian hot spring.</title>
        <authorList>
            <person name="Kusuma A.B."/>
            <person name="Putra K.E."/>
            <person name="Nafisah S."/>
            <person name="Loh J."/>
            <person name="Nouioui I."/>
            <person name="Goodfellow M."/>
        </authorList>
    </citation>
    <scope>NUCLEOTIDE SEQUENCE</scope>
    <source>
        <strain evidence="2">CSCA 57</strain>
    </source>
</reference>
<evidence type="ECO:0000313" key="3">
    <source>
        <dbReference type="Proteomes" id="UP000675781"/>
    </source>
</evidence>
<keyword evidence="1" id="KW-0732">Signal</keyword>
<evidence type="ECO:0000313" key="2">
    <source>
        <dbReference type="EMBL" id="MBR7838701.1"/>
    </source>
</evidence>
<comment type="caution">
    <text evidence="2">The sequence shown here is derived from an EMBL/GenBank/DDBJ whole genome shotgun (WGS) entry which is preliminary data.</text>
</comment>
<gene>
    <name evidence="2" type="ORF">KDL01_35865</name>
</gene>
<dbReference type="AlphaFoldDB" id="A0A941EXB6"/>
<dbReference type="RefSeq" id="WP_212533152.1">
    <property type="nucleotide sequence ID" value="NZ_JAGSOG010000319.1"/>
</dbReference>
<keyword evidence="3" id="KW-1185">Reference proteome</keyword>
<sequence length="52" mass="5291">MPRQALRRSLVVVGTLVSAFTVTTGAAHADASVIVVASCAVARPAWVSNPAD</sequence>
<accession>A0A941EXB6</accession>
<dbReference type="EMBL" id="JAGSOG010000319">
    <property type="protein sequence ID" value="MBR7838701.1"/>
    <property type="molecule type" value="Genomic_DNA"/>
</dbReference>
<evidence type="ECO:0000256" key="1">
    <source>
        <dbReference type="SAM" id="SignalP"/>
    </source>
</evidence>
<dbReference type="Proteomes" id="UP000675781">
    <property type="component" value="Unassembled WGS sequence"/>
</dbReference>
<feature type="chain" id="PRO_5037030156" evidence="1">
    <location>
        <begin position="30"/>
        <end position="52"/>
    </location>
</feature>
<name>A0A941EXB6_9ACTN</name>
<proteinExistence type="predicted"/>